<proteinExistence type="predicted"/>
<protein>
    <submittedName>
        <fullName evidence="3">Uncharacterized protein</fullName>
    </submittedName>
</protein>
<keyword evidence="4" id="KW-1185">Reference proteome</keyword>
<reference evidence="3 4" key="1">
    <citation type="submission" date="2024-01" db="EMBL/GenBank/DDBJ databases">
        <title>The complete chloroplast genome sequence of Lithospermum erythrorhizon: insights into the phylogenetic relationship among Boraginaceae species and the maternal lineages of purple gromwells.</title>
        <authorList>
            <person name="Okada T."/>
            <person name="Watanabe K."/>
        </authorList>
    </citation>
    <scope>NUCLEOTIDE SEQUENCE [LARGE SCALE GENOMIC DNA]</scope>
</reference>
<evidence type="ECO:0000256" key="1">
    <source>
        <dbReference type="SAM" id="Coils"/>
    </source>
</evidence>
<dbReference type="Proteomes" id="UP001454036">
    <property type="component" value="Unassembled WGS sequence"/>
</dbReference>
<feature type="region of interest" description="Disordered" evidence="2">
    <location>
        <begin position="165"/>
        <end position="197"/>
    </location>
</feature>
<keyword evidence="1" id="KW-0175">Coiled coil</keyword>
<feature type="region of interest" description="Disordered" evidence="2">
    <location>
        <begin position="1"/>
        <end position="27"/>
    </location>
</feature>
<evidence type="ECO:0000256" key="2">
    <source>
        <dbReference type="SAM" id="MobiDB-lite"/>
    </source>
</evidence>
<dbReference type="AlphaFoldDB" id="A0AAV3PHL0"/>
<evidence type="ECO:0000313" key="3">
    <source>
        <dbReference type="EMBL" id="GAA0150765.1"/>
    </source>
</evidence>
<evidence type="ECO:0000313" key="4">
    <source>
        <dbReference type="Proteomes" id="UP001454036"/>
    </source>
</evidence>
<feature type="coiled-coil region" evidence="1">
    <location>
        <begin position="57"/>
        <end position="102"/>
    </location>
</feature>
<organism evidence="3 4">
    <name type="scientific">Lithospermum erythrorhizon</name>
    <name type="common">Purple gromwell</name>
    <name type="synonym">Lithospermum officinale var. erythrorhizon</name>
    <dbReference type="NCBI Taxonomy" id="34254"/>
    <lineage>
        <taxon>Eukaryota</taxon>
        <taxon>Viridiplantae</taxon>
        <taxon>Streptophyta</taxon>
        <taxon>Embryophyta</taxon>
        <taxon>Tracheophyta</taxon>
        <taxon>Spermatophyta</taxon>
        <taxon>Magnoliopsida</taxon>
        <taxon>eudicotyledons</taxon>
        <taxon>Gunneridae</taxon>
        <taxon>Pentapetalae</taxon>
        <taxon>asterids</taxon>
        <taxon>lamiids</taxon>
        <taxon>Boraginales</taxon>
        <taxon>Boraginaceae</taxon>
        <taxon>Boraginoideae</taxon>
        <taxon>Lithospermeae</taxon>
        <taxon>Lithospermum</taxon>
    </lineage>
</organism>
<sequence>MANQMAPTVGMDQERSSLKDELAKSTHLSEQRAKKVVALTKELSTEKEASKSWAADKASLIAERDEARARYLELERVEDDDLQKANQSLEQAIKEKNEALVLVASSRVQLATQKIREFLASPNYASKIQSECAAYLHSLASDHKSRFPDLLSLFSEEKVNKPEWFGDLSLSDDDSSDGEVAEDVEVCPSSRSPVIDP</sequence>
<comment type="caution">
    <text evidence="3">The sequence shown here is derived from an EMBL/GenBank/DDBJ whole genome shotgun (WGS) entry which is preliminary data.</text>
</comment>
<name>A0AAV3PHL0_LITER</name>
<accession>A0AAV3PHL0</accession>
<feature type="compositionally biased region" description="Acidic residues" evidence="2">
    <location>
        <begin position="170"/>
        <end position="185"/>
    </location>
</feature>
<gene>
    <name evidence="3" type="ORF">LIER_09630</name>
</gene>
<dbReference type="EMBL" id="BAABME010001651">
    <property type="protein sequence ID" value="GAA0150765.1"/>
    <property type="molecule type" value="Genomic_DNA"/>
</dbReference>
<feature type="compositionally biased region" description="Basic and acidic residues" evidence="2">
    <location>
        <begin position="12"/>
        <end position="27"/>
    </location>
</feature>